<reference evidence="11" key="1">
    <citation type="submission" date="2021-06" db="EMBL/GenBank/DDBJ databases">
        <authorList>
            <person name="Hodson N. C."/>
            <person name="Mongue J. A."/>
            <person name="Jaron S. K."/>
        </authorList>
    </citation>
    <scope>NUCLEOTIDE SEQUENCE</scope>
</reference>
<dbReference type="GO" id="GO:0006884">
    <property type="term" value="P:cell volume homeostasis"/>
    <property type="evidence" value="ECO:0007669"/>
    <property type="project" value="TreeGrafter"/>
</dbReference>
<feature type="transmembrane region" description="Helical" evidence="8">
    <location>
        <begin position="238"/>
        <end position="260"/>
    </location>
</feature>
<dbReference type="OrthoDB" id="2020542at2759"/>
<evidence type="ECO:0000256" key="1">
    <source>
        <dbReference type="ARBA" id="ARBA00004141"/>
    </source>
</evidence>
<evidence type="ECO:0000313" key="12">
    <source>
        <dbReference type="Proteomes" id="UP000708208"/>
    </source>
</evidence>
<dbReference type="GO" id="GO:0055075">
    <property type="term" value="P:potassium ion homeostasis"/>
    <property type="evidence" value="ECO:0007669"/>
    <property type="project" value="TreeGrafter"/>
</dbReference>
<feature type="transmembrane region" description="Helical" evidence="8">
    <location>
        <begin position="459"/>
        <end position="481"/>
    </location>
</feature>
<organism evidence="11 12">
    <name type="scientific">Allacma fusca</name>
    <dbReference type="NCBI Taxonomy" id="39272"/>
    <lineage>
        <taxon>Eukaryota</taxon>
        <taxon>Metazoa</taxon>
        <taxon>Ecdysozoa</taxon>
        <taxon>Arthropoda</taxon>
        <taxon>Hexapoda</taxon>
        <taxon>Collembola</taxon>
        <taxon>Symphypleona</taxon>
        <taxon>Sminthuridae</taxon>
        <taxon>Allacma</taxon>
    </lineage>
</organism>
<feature type="transmembrane region" description="Helical" evidence="8">
    <location>
        <begin position="265"/>
        <end position="283"/>
    </location>
</feature>
<keyword evidence="12" id="KW-1185">Reference proteome</keyword>
<comment type="caution">
    <text evidence="11">The sequence shown here is derived from an EMBL/GenBank/DDBJ whole genome shotgun (WGS) entry which is preliminary data.</text>
</comment>
<evidence type="ECO:0000256" key="8">
    <source>
        <dbReference type="SAM" id="Phobius"/>
    </source>
</evidence>
<feature type="transmembrane region" description="Helical" evidence="8">
    <location>
        <begin position="518"/>
        <end position="536"/>
    </location>
</feature>
<feature type="domain" description="Amino acid permease/ SLC12A" evidence="9">
    <location>
        <begin position="123"/>
        <end position="601"/>
    </location>
</feature>
<dbReference type="GO" id="GO:0055064">
    <property type="term" value="P:chloride ion homeostasis"/>
    <property type="evidence" value="ECO:0007669"/>
    <property type="project" value="TreeGrafter"/>
</dbReference>
<evidence type="ECO:0000256" key="6">
    <source>
        <dbReference type="ARBA" id="ARBA00022989"/>
    </source>
</evidence>
<dbReference type="InterPro" id="IPR004841">
    <property type="entry name" value="AA-permease/SLC12A_dom"/>
</dbReference>
<dbReference type="InterPro" id="IPR004842">
    <property type="entry name" value="SLC12A_fam"/>
</dbReference>
<evidence type="ECO:0000256" key="2">
    <source>
        <dbReference type="ARBA" id="ARBA00010593"/>
    </source>
</evidence>
<dbReference type="AlphaFoldDB" id="A0A8J2KUU4"/>
<keyword evidence="6 8" id="KW-1133">Transmembrane helix</keyword>
<keyword evidence="5 8" id="KW-0812">Transmembrane</keyword>
<dbReference type="GO" id="GO:0015379">
    <property type="term" value="F:potassium:chloride symporter activity"/>
    <property type="evidence" value="ECO:0007669"/>
    <property type="project" value="TreeGrafter"/>
</dbReference>
<dbReference type="InterPro" id="IPR018491">
    <property type="entry name" value="SLC12_C"/>
</dbReference>
<dbReference type="Pfam" id="PF00324">
    <property type="entry name" value="AA_permease"/>
    <property type="match status" value="1"/>
</dbReference>
<evidence type="ECO:0000259" key="9">
    <source>
        <dbReference type="Pfam" id="PF00324"/>
    </source>
</evidence>
<dbReference type="PANTHER" id="PTHR11827">
    <property type="entry name" value="SOLUTE CARRIER FAMILY 12, CATION COTRANSPORTERS"/>
    <property type="match status" value="1"/>
</dbReference>
<feature type="transmembrane region" description="Helical" evidence="8">
    <location>
        <begin position="542"/>
        <end position="559"/>
    </location>
</feature>
<dbReference type="Pfam" id="PF03522">
    <property type="entry name" value="SLC12"/>
    <property type="match status" value="1"/>
</dbReference>
<proteinExistence type="inferred from homology"/>
<protein>
    <recommendedName>
        <fullName evidence="3">Solute carrier family 12 member 9</fullName>
    </recommendedName>
</protein>
<feature type="transmembrane region" description="Helical" evidence="8">
    <location>
        <begin position="152"/>
        <end position="173"/>
    </location>
</feature>
<dbReference type="PANTHER" id="PTHR11827:SF72">
    <property type="entry name" value="GH08340P"/>
    <property type="match status" value="1"/>
</dbReference>
<feature type="domain" description="SLC12A transporter C-terminal" evidence="10">
    <location>
        <begin position="612"/>
        <end position="698"/>
    </location>
</feature>
<comment type="subcellular location">
    <subcellularLocation>
        <location evidence="1">Membrane</location>
        <topology evidence="1">Multi-pass membrane protein</topology>
    </subcellularLocation>
</comment>
<dbReference type="GO" id="GO:0016020">
    <property type="term" value="C:membrane"/>
    <property type="evidence" value="ECO:0007669"/>
    <property type="project" value="UniProtKB-SubCell"/>
</dbReference>
<dbReference type="Proteomes" id="UP000708208">
    <property type="component" value="Unassembled WGS sequence"/>
</dbReference>
<feature type="transmembrane region" description="Helical" evidence="8">
    <location>
        <begin position="194"/>
        <end position="218"/>
    </location>
</feature>
<evidence type="ECO:0000256" key="5">
    <source>
        <dbReference type="ARBA" id="ARBA00022692"/>
    </source>
</evidence>
<gene>
    <name evidence="11" type="ORF">AFUS01_LOCUS30579</name>
</gene>
<feature type="transmembrane region" description="Helical" evidence="8">
    <location>
        <begin position="111"/>
        <end position="132"/>
    </location>
</feature>
<evidence type="ECO:0000256" key="3">
    <source>
        <dbReference type="ARBA" id="ARBA00019359"/>
    </source>
</evidence>
<accession>A0A8J2KUU4</accession>
<evidence type="ECO:0000256" key="7">
    <source>
        <dbReference type="ARBA" id="ARBA00023136"/>
    </source>
</evidence>
<dbReference type="EMBL" id="CAJVCH010471461">
    <property type="protein sequence ID" value="CAG7820176.1"/>
    <property type="molecule type" value="Genomic_DNA"/>
</dbReference>
<dbReference type="FunFam" id="1.20.1740.10:FF:000013">
    <property type="entry name" value="Solute carrier family 12 member"/>
    <property type="match status" value="1"/>
</dbReference>
<evidence type="ECO:0000259" key="10">
    <source>
        <dbReference type="Pfam" id="PF03522"/>
    </source>
</evidence>
<feature type="transmembrane region" description="Helical" evidence="8">
    <location>
        <begin position="364"/>
        <end position="384"/>
    </location>
</feature>
<sequence length="944" mass="103877">MSILGVPSIFLKHFWTIKITLIPLRRTRMESSGETTRISIVDGTIDPPPAPVRTTRRTEKAPLLQRKLFSSLGGLNGIINNPEQSGYTEFGNSTSSNSGGASTSSSSSRTLGTFAGVFCPVALSMFSALLFLRVGFIVGNAGLLWTLGQFVIAYSILTFTVFSICAISTNGAVEGGGAYFMISRTLGPEFGGAIGALFIVANIVSSALYITGCVEGIVDNFGPHGSVGDFIPNNQWWRFLYCSGLNCLNLVVCLIGASLFAKTSVAILTIVGVCLLSVFASYFQHGDFEVEFPSNPNDTGLFTGFNGTTLDQNLHSNYTVDYTSGQQVNFAIVFGVLFSGVTGIMAGANMSGELKVPGKSIPKGTLSAVGFTFVVYVLLSILTAATCQKVLLQNDFIFMMKINFWPYFVTVGIMTATFSASLSNLIGASRVLEAVAKDDIFGSMLRSVTKGTTESGNPVVAVLLCFFFVEMFLLIGALNVIAQLNSVLFLLSYFAMNLACLGLELASAPNFRPAFKYFSAHTASIGLVGTLVMMFVINAIYASMSIIACLVLVILLHLFSPSKSANWGSISQALIFHQVRKYLLLLDSRKDHVKFWRPHMLLLVANPRGCSPLINFVNDLKKSGLYVLGHVQTGDFDSMDSDPMDNYVHWLNVVDHLKVKAFINLTVARTVREGMHHLVRISGLGAMRPNTIVFGFHDELVPVDFFVNKGSDRFKDHFPLRAPDNKLVMEEWIDMVKDVIRMNKNAVIVRGMNNFDKNLISKTRNMFIDVWPINFFSGDANSLMDTTSLFLLQLACILNMVSSWKHLTLRVFLCFTNNTDQNREEAADREAELRRMLQILRIKARIVVVPWENVLNLQVSSGEPMVDSSPQWPVNTIKKRYIEGVNGMVREHSISTAVTFMYLPEPPLDSRDYLDYYARLKNMTEGVEPCLLVHGVSPVTSTSI</sequence>
<name>A0A8J2KUU4_9HEXA</name>
<feature type="transmembrane region" description="Helical" evidence="8">
    <location>
        <begin position="330"/>
        <end position="352"/>
    </location>
</feature>
<evidence type="ECO:0000256" key="4">
    <source>
        <dbReference type="ARBA" id="ARBA00022448"/>
    </source>
</evidence>
<keyword evidence="4" id="KW-0813">Transport</keyword>
<feature type="transmembrane region" description="Helical" evidence="8">
    <location>
        <begin position="487"/>
        <end position="506"/>
    </location>
</feature>
<feature type="transmembrane region" description="Helical" evidence="8">
    <location>
        <begin position="404"/>
        <end position="427"/>
    </location>
</feature>
<comment type="similarity">
    <text evidence="2">Belongs to the SLC12A transporter family.</text>
</comment>
<keyword evidence="7 8" id="KW-0472">Membrane</keyword>
<evidence type="ECO:0000313" key="11">
    <source>
        <dbReference type="EMBL" id="CAG7820176.1"/>
    </source>
</evidence>